<keyword evidence="2" id="KW-1015">Disulfide bond</keyword>
<evidence type="ECO:0000256" key="2">
    <source>
        <dbReference type="ARBA" id="ARBA00023157"/>
    </source>
</evidence>
<dbReference type="InterPro" id="IPR013892">
    <property type="entry name" value="Cyt_c_biogenesis_Cmc1-like"/>
</dbReference>
<dbReference type="GO" id="GO:0005739">
    <property type="term" value="C:mitochondrion"/>
    <property type="evidence" value="ECO:0007669"/>
    <property type="project" value="UniProtKB-SubCell"/>
</dbReference>
<dbReference type="Pfam" id="PF08583">
    <property type="entry name" value="Cmc1"/>
    <property type="match status" value="1"/>
</dbReference>
<evidence type="ECO:0000313" key="5">
    <source>
        <dbReference type="Proteomes" id="UP001516400"/>
    </source>
</evidence>
<keyword evidence="3" id="KW-0496">Mitochondrion</keyword>
<proteinExistence type="inferred from homology"/>
<dbReference type="Proteomes" id="UP001516400">
    <property type="component" value="Unassembled WGS sequence"/>
</dbReference>
<evidence type="ECO:0000256" key="3">
    <source>
        <dbReference type="RuleBase" id="RU364104"/>
    </source>
</evidence>
<sequence>MHTDLSNHLHTDKCNELINLLKKCREEDKAMLKCLKQERIDRRNKNHEMSLQRKATIK</sequence>
<evidence type="ECO:0000313" key="4">
    <source>
        <dbReference type="EMBL" id="KAL3270707.1"/>
    </source>
</evidence>
<evidence type="ECO:0000256" key="1">
    <source>
        <dbReference type="ARBA" id="ARBA00007347"/>
    </source>
</evidence>
<comment type="similarity">
    <text evidence="1 3">Belongs to the CMC family.</text>
</comment>
<protein>
    <recommendedName>
        <fullName evidence="3">COX assembly mitochondrial protein</fullName>
    </recommendedName>
</protein>
<keyword evidence="5" id="KW-1185">Reference proteome</keyword>
<gene>
    <name evidence="4" type="ORF">HHI36_021235</name>
</gene>
<accession>A0ABD2MWM0</accession>
<dbReference type="EMBL" id="JABFTP020000042">
    <property type="protein sequence ID" value="KAL3270707.1"/>
    <property type="molecule type" value="Genomic_DNA"/>
</dbReference>
<organism evidence="4 5">
    <name type="scientific">Cryptolaemus montrouzieri</name>
    <dbReference type="NCBI Taxonomy" id="559131"/>
    <lineage>
        <taxon>Eukaryota</taxon>
        <taxon>Metazoa</taxon>
        <taxon>Ecdysozoa</taxon>
        <taxon>Arthropoda</taxon>
        <taxon>Hexapoda</taxon>
        <taxon>Insecta</taxon>
        <taxon>Pterygota</taxon>
        <taxon>Neoptera</taxon>
        <taxon>Endopterygota</taxon>
        <taxon>Coleoptera</taxon>
        <taxon>Polyphaga</taxon>
        <taxon>Cucujiformia</taxon>
        <taxon>Coccinelloidea</taxon>
        <taxon>Coccinellidae</taxon>
        <taxon>Scymninae</taxon>
        <taxon>Scymnini</taxon>
        <taxon>Cryptolaemus</taxon>
    </lineage>
</organism>
<comment type="subcellular location">
    <subcellularLocation>
        <location evidence="3">Mitochondrion</location>
    </subcellularLocation>
</comment>
<reference evidence="4 5" key="1">
    <citation type="journal article" date="2021" name="BMC Biol.">
        <title>Horizontally acquired antibacterial genes associated with adaptive radiation of ladybird beetles.</title>
        <authorList>
            <person name="Li H.S."/>
            <person name="Tang X.F."/>
            <person name="Huang Y.H."/>
            <person name="Xu Z.Y."/>
            <person name="Chen M.L."/>
            <person name="Du X.Y."/>
            <person name="Qiu B.Y."/>
            <person name="Chen P.T."/>
            <person name="Zhang W."/>
            <person name="Slipinski A."/>
            <person name="Escalona H.E."/>
            <person name="Waterhouse R.M."/>
            <person name="Zwick A."/>
            <person name="Pang H."/>
        </authorList>
    </citation>
    <scope>NUCLEOTIDE SEQUENCE [LARGE SCALE GENOMIC DNA]</scope>
    <source>
        <strain evidence="4">SYSU2018</strain>
    </source>
</reference>
<comment type="caution">
    <text evidence="4">The sequence shown here is derived from an EMBL/GenBank/DDBJ whole genome shotgun (WGS) entry which is preliminary data.</text>
</comment>
<name>A0ABD2MWM0_9CUCU</name>
<dbReference type="AlphaFoldDB" id="A0ABD2MWM0"/>